<protein>
    <recommendedName>
        <fullName evidence="4">HTH tetR-type domain-containing protein</fullName>
    </recommendedName>
</protein>
<evidence type="ECO:0000256" key="3">
    <source>
        <dbReference type="SAM" id="MobiDB-lite"/>
    </source>
</evidence>
<dbReference type="InterPro" id="IPR009057">
    <property type="entry name" value="Homeodomain-like_sf"/>
</dbReference>
<evidence type="ECO:0000313" key="5">
    <source>
        <dbReference type="EMBL" id="CAA2100797.1"/>
    </source>
</evidence>
<dbReference type="GO" id="GO:0003677">
    <property type="term" value="F:DNA binding"/>
    <property type="evidence" value="ECO:0007669"/>
    <property type="project" value="UniProtKB-UniRule"/>
</dbReference>
<feature type="region of interest" description="Disordered" evidence="3">
    <location>
        <begin position="1"/>
        <end position="28"/>
    </location>
</feature>
<evidence type="ECO:0000256" key="1">
    <source>
        <dbReference type="ARBA" id="ARBA00023125"/>
    </source>
</evidence>
<feature type="domain" description="HTH tetR-type" evidence="4">
    <location>
        <begin position="28"/>
        <end position="88"/>
    </location>
</feature>
<name>A0A679IV17_VARPD</name>
<gene>
    <name evidence="5" type="ORF">VVAX_00924</name>
</gene>
<proteinExistence type="predicted"/>
<dbReference type="Pfam" id="PF13972">
    <property type="entry name" value="TetR"/>
    <property type="match status" value="1"/>
</dbReference>
<evidence type="ECO:0000256" key="2">
    <source>
        <dbReference type="PROSITE-ProRule" id="PRU00335"/>
    </source>
</evidence>
<dbReference type="Pfam" id="PF00440">
    <property type="entry name" value="TetR_N"/>
    <property type="match status" value="1"/>
</dbReference>
<dbReference type="EMBL" id="LR743507">
    <property type="protein sequence ID" value="CAA2100797.1"/>
    <property type="molecule type" value="Genomic_DNA"/>
</dbReference>
<dbReference type="PRINTS" id="PR00455">
    <property type="entry name" value="HTHTETR"/>
</dbReference>
<keyword evidence="1 2" id="KW-0238">DNA-binding</keyword>
<dbReference type="Gene3D" id="1.10.357.10">
    <property type="entry name" value="Tetracycline Repressor, domain 2"/>
    <property type="match status" value="1"/>
</dbReference>
<feature type="DNA-binding region" description="H-T-H motif" evidence="2">
    <location>
        <begin position="51"/>
        <end position="70"/>
    </location>
</feature>
<dbReference type="InterPro" id="IPR001647">
    <property type="entry name" value="HTH_TetR"/>
</dbReference>
<evidence type="ECO:0000259" key="4">
    <source>
        <dbReference type="PROSITE" id="PS50977"/>
    </source>
</evidence>
<sequence>MVRRTYARVSPRDHETSGGTDMAKKAPRRTAQRILEAALDLFNRFGEPNVSTTLVAGELNISPGNLYYHYPAKEELINKLYEGYEAELNELLHASEGVHDVEDAWFFMHTLFELIWRYRFLYRDLNDLLSKNRHLETQFQLVLKNKARAIRQMIAGLSRAGHLDIDVHEVDTLAQSMVVVLTYWLSYEYVRNPREALEPAHAQGALMRGAHHTLHQLAPYLGREQRRHLLTLSHAYNGEDAAGSGSNATSPVDMAV</sequence>
<dbReference type="PROSITE" id="PS50977">
    <property type="entry name" value="HTH_TETR_2"/>
    <property type="match status" value="1"/>
</dbReference>
<dbReference type="InterPro" id="IPR050624">
    <property type="entry name" value="HTH-type_Tx_Regulator"/>
</dbReference>
<organism evidence="5">
    <name type="scientific">Variovorax paradoxus</name>
    <dbReference type="NCBI Taxonomy" id="34073"/>
    <lineage>
        <taxon>Bacteria</taxon>
        <taxon>Pseudomonadati</taxon>
        <taxon>Pseudomonadota</taxon>
        <taxon>Betaproteobacteria</taxon>
        <taxon>Burkholderiales</taxon>
        <taxon>Comamonadaceae</taxon>
        <taxon>Variovorax</taxon>
    </lineage>
</organism>
<accession>A0A679IV17</accession>
<dbReference type="PANTHER" id="PTHR43479">
    <property type="entry name" value="ACREF/ENVCD OPERON REPRESSOR-RELATED"/>
    <property type="match status" value="1"/>
</dbReference>
<reference evidence="5" key="1">
    <citation type="submission" date="2019-12" db="EMBL/GenBank/DDBJ databases">
        <authorList>
            <person name="Cremers G."/>
        </authorList>
    </citation>
    <scope>NUCLEOTIDE SEQUENCE</scope>
    <source>
        <strain evidence="5">Vvax</strain>
    </source>
</reference>
<dbReference type="InterPro" id="IPR025722">
    <property type="entry name" value="TetR"/>
</dbReference>
<dbReference type="AlphaFoldDB" id="A0A679IV17"/>
<dbReference type="PANTHER" id="PTHR43479:SF12">
    <property type="entry name" value="TRANSCRIPTIONAL REGULATORY PROTEIN"/>
    <property type="match status" value="1"/>
</dbReference>
<dbReference type="SUPFAM" id="SSF46689">
    <property type="entry name" value="Homeodomain-like"/>
    <property type="match status" value="1"/>
</dbReference>